<organism evidence="6 7">
    <name type="scientific">Catenulispora subtropica</name>
    <dbReference type="NCBI Taxonomy" id="450798"/>
    <lineage>
        <taxon>Bacteria</taxon>
        <taxon>Bacillati</taxon>
        <taxon>Actinomycetota</taxon>
        <taxon>Actinomycetes</taxon>
        <taxon>Catenulisporales</taxon>
        <taxon>Catenulisporaceae</taxon>
        <taxon>Catenulispora</taxon>
    </lineage>
</organism>
<feature type="domain" description="HTH tetR-type" evidence="5">
    <location>
        <begin position="17"/>
        <end position="77"/>
    </location>
</feature>
<dbReference type="InterPro" id="IPR050109">
    <property type="entry name" value="HTH-type_TetR-like_transc_reg"/>
</dbReference>
<comment type="caution">
    <text evidence="6">The sequence shown here is derived from an EMBL/GenBank/DDBJ whole genome shotgun (WGS) entry which is preliminary data.</text>
</comment>
<reference evidence="6 7" key="1">
    <citation type="journal article" date="2019" name="Int. J. Syst. Evol. Microbiol.">
        <title>The Global Catalogue of Microorganisms (GCM) 10K type strain sequencing project: providing services to taxonomists for standard genome sequencing and annotation.</title>
        <authorList>
            <consortium name="The Broad Institute Genomics Platform"/>
            <consortium name="The Broad Institute Genome Sequencing Center for Infectious Disease"/>
            <person name="Wu L."/>
            <person name="Ma J."/>
        </authorList>
    </citation>
    <scope>NUCLEOTIDE SEQUENCE [LARGE SCALE GENOMIC DNA]</scope>
    <source>
        <strain evidence="6 7">JCM 16013</strain>
    </source>
</reference>
<evidence type="ECO:0000313" key="6">
    <source>
        <dbReference type="EMBL" id="GAA1955222.1"/>
    </source>
</evidence>
<evidence type="ECO:0000256" key="2">
    <source>
        <dbReference type="ARBA" id="ARBA00023125"/>
    </source>
</evidence>
<dbReference type="InterPro" id="IPR004111">
    <property type="entry name" value="Repressor_TetR_C"/>
</dbReference>
<accession>A0ABN2QRU9</accession>
<protein>
    <recommendedName>
        <fullName evidence="5">HTH tetR-type domain-containing protein</fullName>
    </recommendedName>
</protein>
<dbReference type="SUPFAM" id="SSF48498">
    <property type="entry name" value="Tetracyclin repressor-like, C-terminal domain"/>
    <property type="match status" value="1"/>
</dbReference>
<evidence type="ECO:0000313" key="7">
    <source>
        <dbReference type="Proteomes" id="UP001499854"/>
    </source>
</evidence>
<dbReference type="PANTHER" id="PTHR30055:SF151">
    <property type="entry name" value="TRANSCRIPTIONAL REGULATORY PROTEIN"/>
    <property type="match status" value="1"/>
</dbReference>
<keyword evidence="7" id="KW-1185">Reference proteome</keyword>
<dbReference type="Pfam" id="PF02909">
    <property type="entry name" value="TetR_C_1"/>
    <property type="match status" value="1"/>
</dbReference>
<dbReference type="Proteomes" id="UP001499854">
    <property type="component" value="Unassembled WGS sequence"/>
</dbReference>
<dbReference type="EMBL" id="BAAAQM010000003">
    <property type="protein sequence ID" value="GAA1955222.1"/>
    <property type="molecule type" value="Genomic_DNA"/>
</dbReference>
<dbReference type="PRINTS" id="PR00455">
    <property type="entry name" value="HTHTETR"/>
</dbReference>
<name>A0ABN2QRU9_9ACTN</name>
<dbReference type="PROSITE" id="PS50977">
    <property type="entry name" value="HTH_TETR_2"/>
    <property type="match status" value="1"/>
</dbReference>
<dbReference type="Gene3D" id="1.10.357.10">
    <property type="entry name" value="Tetracycline Repressor, domain 2"/>
    <property type="match status" value="1"/>
</dbReference>
<dbReference type="InterPro" id="IPR009057">
    <property type="entry name" value="Homeodomain-like_sf"/>
</dbReference>
<keyword evidence="1" id="KW-0805">Transcription regulation</keyword>
<keyword evidence="2 4" id="KW-0238">DNA-binding</keyword>
<evidence type="ECO:0000256" key="3">
    <source>
        <dbReference type="ARBA" id="ARBA00023163"/>
    </source>
</evidence>
<proteinExistence type="predicted"/>
<dbReference type="InterPro" id="IPR001647">
    <property type="entry name" value="HTH_TetR"/>
</dbReference>
<keyword evidence="3" id="KW-0804">Transcription</keyword>
<dbReference type="Pfam" id="PF00440">
    <property type="entry name" value="TetR_N"/>
    <property type="match status" value="1"/>
</dbReference>
<dbReference type="RefSeq" id="WP_344655585.1">
    <property type="nucleotide sequence ID" value="NZ_BAAAQM010000003.1"/>
</dbReference>
<evidence type="ECO:0000259" key="5">
    <source>
        <dbReference type="PROSITE" id="PS50977"/>
    </source>
</evidence>
<gene>
    <name evidence="6" type="ORF">GCM10009838_08600</name>
</gene>
<dbReference type="SUPFAM" id="SSF46689">
    <property type="entry name" value="Homeodomain-like"/>
    <property type="match status" value="1"/>
</dbReference>
<dbReference type="Gene3D" id="1.10.10.60">
    <property type="entry name" value="Homeodomain-like"/>
    <property type="match status" value="1"/>
</dbReference>
<feature type="DNA-binding region" description="H-T-H motif" evidence="4">
    <location>
        <begin position="40"/>
        <end position="59"/>
    </location>
</feature>
<evidence type="ECO:0000256" key="1">
    <source>
        <dbReference type="ARBA" id="ARBA00023015"/>
    </source>
</evidence>
<dbReference type="InterPro" id="IPR036271">
    <property type="entry name" value="Tet_transcr_reg_TetR-rel_C_sf"/>
</dbReference>
<dbReference type="PANTHER" id="PTHR30055">
    <property type="entry name" value="HTH-TYPE TRANSCRIPTIONAL REGULATOR RUTR"/>
    <property type="match status" value="1"/>
</dbReference>
<evidence type="ECO:0000256" key="4">
    <source>
        <dbReference type="PROSITE-ProRule" id="PRU00335"/>
    </source>
</evidence>
<sequence length="217" mass="23166">MTQETAKPVRAPRRAPAVSRQAVLDAATRLIEEQGVAGLSMRKLAARLGVAVTSIYWHVGNREALVDELVQEMVHGLDTLAATGSDPVARVLSLATGLRRVLREHPHLIGLVNERGMTPAMFLPSQRALASEVASAGLAGPRAADAVRAVQYHVIGFVLVERHTDRSPEQRPSAEELWLAEPAADAALAGALATPVDADRLFAVSTEALVRALLTKQ</sequence>